<keyword evidence="1" id="KW-0732">Signal</keyword>
<dbReference type="InterPro" id="IPR015943">
    <property type="entry name" value="WD40/YVTN_repeat-like_dom_sf"/>
</dbReference>
<dbReference type="InterPro" id="IPR011047">
    <property type="entry name" value="Quinoprotein_ADH-like_sf"/>
</dbReference>
<comment type="caution">
    <text evidence="3">The sequence shown here is derived from an EMBL/GenBank/DDBJ whole genome shotgun (WGS) entry which is preliminary data.</text>
</comment>
<dbReference type="InterPro" id="IPR018391">
    <property type="entry name" value="PQQ_b-propeller_rpt"/>
</dbReference>
<dbReference type="PANTHER" id="PTHR34512">
    <property type="entry name" value="CELL SURFACE PROTEIN"/>
    <property type="match status" value="1"/>
</dbReference>
<gene>
    <name evidence="3" type="ORF">R5W23_005602</name>
</gene>
<feature type="signal peptide" evidence="1">
    <location>
        <begin position="1"/>
        <end position="24"/>
    </location>
</feature>
<reference evidence="4" key="1">
    <citation type="journal article" date="2023" name="Mar. Drugs">
        <title>Gemmata algarum, a Novel Planctomycete Isolated from an Algal Mat, Displays Antimicrobial Activity.</title>
        <authorList>
            <person name="Kumar G."/>
            <person name="Kallscheuer N."/>
            <person name="Kashif M."/>
            <person name="Ahamad S."/>
            <person name="Jagadeeshwari U."/>
            <person name="Pannikurungottu S."/>
            <person name="Haufschild T."/>
            <person name="Kabuu M."/>
            <person name="Sasikala C."/>
            <person name="Jogler C."/>
            <person name="Ramana C."/>
        </authorList>
    </citation>
    <scope>NUCLEOTIDE SEQUENCE [LARGE SCALE GENOMIC DNA]</scope>
    <source>
        <strain evidence="4">JC673</strain>
    </source>
</reference>
<accession>A0ABU5EU40</accession>
<protein>
    <submittedName>
        <fullName evidence="3">PQQ-like beta-propeller repeat protein</fullName>
    </submittedName>
</protein>
<dbReference type="InterPro" id="IPR002372">
    <property type="entry name" value="PQQ_rpt_dom"/>
</dbReference>
<dbReference type="Gene3D" id="2.130.10.10">
    <property type="entry name" value="YVTN repeat-like/Quinoprotein amine dehydrogenase"/>
    <property type="match status" value="1"/>
</dbReference>
<name>A0ABU5EU40_9BACT</name>
<proteinExistence type="predicted"/>
<evidence type="ECO:0000256" key="1">
    <source>
        <dbReference type="SAM" id="SignalP"/>
    </source>
</evidence>
<dbReference type="PANTHER" id="PTHR34512:SF30">
    <property type="entry name" value="OUTER MEMBRANE PROTEIN ASSEMBLY FACTOR BAMB"/>
    <property type="match status" value="1"/>
</dbReference>
<sequence>MTLRVRLLVCAFLIGATATTSVSADWPGFRGPNRDGVSPETGLLKTWPEGGPKVLWTAKNLGLGWGTPSVAGGVIYGVGTRDDKDGVWAVKESDGSELWFSPFAAPAGDLLNQTNGPASTPTVHNGKVYTVSANGTVSCLNAKDGKPVWAKNYQKDFGGAPGGKAGVAWGYSDSVLADGDKIVCIPGAKGAAVAALNADTGATVWKADAGEIGDPKVKGFAGQGYSSPVKATIGGVPQYLALLGSGSGLVGVSADTGKVLWQYKGTAATGGVAQIPIPIVKGDLVWVSCSYAGGSALLRIVPKGQGGFEAKELKTYKKPELNNHHGGMVLVGDHIYFGHDQNGGSPVCVELKTGEIKWGPEKPPAGGQRSAAVLYADGRLYFRYENGVLVLIEPSPDELKVVSSFKLPTADQKSYPQSWPHPVIVNGKLLIRDQTVMYCYDVKAK</sequence>
<keyword evidence="4" id="KW-1185">Reference proteome</keyword>
<evidence type="ECO:0000313" key="3">
    <source>
        <dbReference type="EMBL" id="MDY3558484.1"/>
    </source>
</evidence>
<dbReference type="SMART" id="SM00564">
    <property type="entry name" value="PQQ"/>
    <property type="match status" value="4"/>
</dbReference>
<evidence type="ECO:0000313" key="4">
    <source>
        <dbReference type="Proteomes" id="UP001272242"/>
    </source>
</evidence>
<dbReference type="SUPFAM" id="SSF50998">
    <property type="entry name" value="Quinoprotein alcohol dehydrogenase-like"/>
    <property type="match status" value="1"/>
</dbReference>
<evidence type="ECO:0000259" key="2">
    <source>
        <dbReference type="Pfam" id="PF13360"/>
    </source>
</evidence>
<organism evidence="3 4">
    <name type="scientific">Gemmata algarum</name>
    <dbReference type="NCBI Taxonomy" id="2975278"/>
    <lineage>
        <taxon>Bacteria</taxon>
        <taxon>Pseudomonadati</taxon>
        <taxon>Planctomycetota</taxon>
        <taxon>Planctomycetia</taxon>
        <taxon>Gemmatales</taxon>
        <taxon>Gemmataceae</taxon>
        <taxon>Gemmata</taxon>
    </lineage>
</organism>
<feature type="domain" description="Pyrrolo-quinoline quinone repeat" evidence="2">
    <location>
        <begin position="89"/>
        <end position="358"/>
    </location>
</feature>
<dbReference type="Proteomes" id="UP001272242">
    <property type="component" value="Unassembled WGS sequence"/>
</dbReference>
<feature type="chain" id="PRO_5045961753" evidence="1">
    <location>
        <begin position="25"/>
        <end position="445"/>
    </location>
</feature>
<dbReference type="RefSeq" id="WP_320685395.1">
    <property type="nucleotide sequence ID" value="NZ_JAXBLV010000034.1"/>
</dbReference>
<dbReference type="EMBL" id="JAXBLV010000034">
    <property type="protein sequence ID" value="MDY3558484.1"/>
    <property type="molecule type" value="Genomic_DNA"/>
</dbReference>
<dbReference type="Pfam" id="PF13360">
    <property type="entry name" value="PQQ_2"/>
    <property type="match status" value="1"/>
</dbReference>